<dbReference type="PATRIC" id="fig|1473.5.peg.3494"/>
<dbReference type="RefSeq" id="WP_050350059.1">
    <property type="nucleotide sequence ID" value="NZ_CP073011.1"/>
</dbReference>
<keyword evidence="2" id="KW-1185">Reference proteome</keyword>
<comment type="caution">
    <text evidence="1">The sequence shown here is derived from an EMBL/GenBank/DDBJ whole genome shotgun (WGS) entry which is preliminary data.</text>
</comment>
<evidence type="ECO:0000313" key="2">
    <source>
        <dbReference type="Proteomes" id="UP000036780"/>
    </source>
</evidence>
<dbReference type="AlphaFoldDB" id="A0A0L0QTE0"/>
<proteinExistence type="predicted"/>
<sequence length="169" mass="19941">MDSRREDIIRTLASKYFYFLTTLAYHDTLFMKGIHEGKGKFLANLHIYLATKDLPKKWNDKRYSTDFTTPAALEVLKTNTVTGLEYEHLIPKKKYIQDICEQKAKDGTLTEDFIRSLLDRYLWTATVTSQEHKLLSRRIMPFNWDQENINARYEVADITLVPHKKDYIS</sequence>
<dbReference type="OrthoDB" id="2969346at2"/>
<dbReference type="EMBL" id="LGTO01000004">
    <property type="protein sequence ID" value="KNE21787.1"/>
    <property type="molecule type" value="Genomic_DNA"/>
</dbReference>
<gene>
    <name evidence="1" type="ORF">AFK71_02900</name>
</gene>
<dbReference type="Proteomes" id="UP000036780">
    <property type="component" value="Unassembled WGS sequence"/>
</dbReference>
<protein>
    <submittedName>
        <fullName evidence="1">Uncharacterized protein</fullName>
    </submittedName>
</protein>
<organism evidence="1 2">
    <name type="scientific">Virgibacillus pantothenticus</name>
    <dbReference type="NCBI Taxonomy" id="1473"/>
    <lineage>
        <taxon>Bacteria</taxon>
        <taxon>Bacillati</taxon>
        <taxon>Bacillota</taxon>
        <taxon>Bacilli</taxon>
        <taxon>Bacillales</taxon>
        <taxon>Bacillaceae</taxon>
        <taxon>Virgibacillus</taxon>
    </lineage>
</organism>
<dbReference type="GeneID" id="66869489"/>
<name>A0A0L0QTE0_VIRPA</name>
<evidence type="ECO:0000313" key="1">
    <source>
        <dbReference type="EMBL" id="KNE21787.1"/>
    </source>
</evidence>
<accession>A0A0L0QTE0</accession>
<reference evidence="2" key="1">
    <citation type="submission" date="2015-07" db="EMBL/GenBank/DDBJ databases">
        <title>Fjat-10053 dsm26.</title>
        <authorList>
            <person name="Liu B."/>
            <person name="Wang J."/>
            <person name="Zhu Y."/>
            <person name="Liu G."/>
            <person name="Chen Q."/>
            <person name="Chen Z."/>
            <person name="Lan J."/>
            <person name="Che J."/>
            <person name="Ge C."/>
            <person name="Shi H."/>
            <person name="Pan Z."/>
            <person name="Liu X."/>
        </authorList>
    </citation>
    <scope>NUCLEOTIDE SEQUENCE [LARGE SCALE GENOMIC DNA]</scope>
    <source>
        <strain evidence="2">DSM 26</strain>
    </source>
</reference>